<dbReference type="SUPFAM" id="SSF46579">
    <property type="entry name" value="Prefoldin"/>
    <property type="match status" value="1"/>
</dbReference>
<dbReference type="GO" id="GO:0005737">
    <property type="term" value="C:cytoplasm"/>
    <property type="evidence" value="ECO:0000318"/>
    <property type="project" value="GO_Central"/>
</dbReference>
<dbReference type="GO" id="GO:1990115">
    <property type="term" value="P:RNA polymerase III assembly"/>
    <property type="evidence" value="ECO:0000318"/>
    <property type="project" value="GO_Central"/>
</dbReference>
<evidence type="ECO:0000313" key="6">
    <source>
        <dbReference type="RefSeq" id="XP_035658278.1"/>
    </source>
</evidence>
<comment type="similarity">
    <text evidence="1">Belongs to the prefoldin subunit alpha family.</text>
</comment>
<dbReference type="InterPro" id="IPR009053">
    <property type="entry name" value="Prefoldin"/>
</dbReference>
<dbReference type="GO" id="GO:0051082">
    <property type="term" value="F:unfolded protein binding"/>
    <property type="evidence" value="ECO:0007669"/>
    <property type="project" value="InterPro"/>
</dbReference>
<comment type="function">
    <text evidence="3">Binds specifically to cytosolic chaperonin (c-CPN) and transfers target proteins to it. Binds to nascent polypeptide chain and promotes folding in an environment in which there are many competing pathways for nonnative proteins. Represses the transcriptional activity of MYC.</text>
</comment>
<dbReference type="OMA" id="QAKFKAC"/>
<dbReference type="GO" id="GO:0006457">
    <property type="term" value="P:protein folding"/>
    <property type="evidence" value="ECO:0007669"/>
    <property type="project" value="InterPro"/>
</dbReference>
<dbReference type="InterPro" id="IPR011599">
    <property type="entry name" value="PFD_alpha_archaea"/>
</dbReference>
<dbReference type="Proteomes" id="UP000001554">
    <property type="component" value="Chromosome 16"/>
</dbReference>
<evidence type="ECO:0000256" key="2">
    <source>
        <dbReference type="ARBA" id="ARBA00023186"/>
    </source>
</evidence>
<gene>
    <name evidence="6" type="primary">LOC118403612</name>
</gene>
<dbReference type="GO" id="GO:0016272">
    <property type="term" value="C:prefoldin complex"/>
    <property type="evidence" value="ECO:0000318"/>
    <property type="project" value="GO_Central"/>
</dbReference>
<reference evidence="5" key="1">
    <citation type="journal article" date="2020" name="Nat. Ecol. Evol.">
        <title>Deeply conserved synteny resolves early events in vertebrate evolution.</title>
        <authorList>
            <person name="Simakov O."/>
            <person name="Marletaz F."/>
            <person name="Yue J.X."/>
            <person name="O'Connell B."/>
            <person name="Jenkins J."/>
            <person name="Brandt A."/>
            <person name="Calef R."/>
            <person name="Tung C.H."/>
            <person name="Huang T.K."/>
            <person name="Schmutz J."/>
            <person name="Satoh N."/>
            <person name="Yu J.K."/>
            <person name="Putnam N.H."/>
            <person name="Green R.E."/>
            <person name="Rokhsar D.S."/>
        </authorList>
    </citation>
    <scope>NUCLEOTIDE SEQUENCE [LARGE SCALE GENOMIC DNA]</scope>
    <source>
        <strain evidence="5">S238N-H82</strain>
    </source>
</reference>
<keyword evidence="2" id="KW-0143">Chaperone</keyword>
<evidence type="ECO:0000256" key="4">
    <source>
        <dbReference type="ARBA" id="ARBA00067452"/>
    </source>
</evidence>
<sequence length="177" mass="20165">MNLLVLSFPFRSVAVLPRESKMAQQVELNALNLQQLEMLKNQLDQETEMFAGSLQSLKAAQQKFVESQQNLDTLTPSNQGKEILVPLTSSMYVPGHLSDVKSVMVDIGTGYYVEKTTEEAKAYFKRKIEFCTQQMEKIQPLLQDRASKKQAVIDVMRDKMIQMQMMQMQQAGQPTRA</sequence>
<dbReference type="NCBIfam" id="TIGR00293">
    <property type="entry name" value="prefoldin subunit alpha"/>
    <property type="match status" value="1"/>
</dbReference>
<dbReference type="CDD" id="cd23157">
    <property type="entry name" value="Prefoldin_5"/>
    <property type="match status" value="1"/>
</dbReference>
<dbReference type="InterPro" id="IPR004127">
    <property type="entry name" value="Prefoldin_subunit_alpha"/>
</dbReference>
<dbReference type="GO" id="GO:1990114">
    <property type="term" value="P:RNA polymerase II core complex assembly"/>
    <property type="evidence" value="ECO:0000318"/>
    <property type="project" value="GO_Central"/>
</dbReference>
<proteinExistence type="inferred from homology"/>
<dbReference type="KEGG" id="bfo:118403612"/>
<accession>A0A9J7HFF9</accession>
<dbReference type="OrthoDB" id="10267474at2759"/>
<dbReference type="GeneID" id="118403612"/>
<dbReference type="Gene3D" id="1.10.287.370">
    <property type="match status" value="1"/>
</dbReference>
<dbReference type="GO" id="GO:1990113">
    <property type="term" value="P:RNA polymerase I assembly"/>
    <property type="evidence" value="ECO:0000318"/>
    <property type="project" value="GO_Central"/>
</dbReference>
<dbReference type="PANTHER" id="PTHR12674:SF2">
    <property type="entry name" value="PREFOLDIN SUBUNIT 5"/>
    <property type="match status" value="1"/>
</dbReference>
<dbReference type="PANTHER" id="PTHR12674">
    <property type="entry name" value="PREFOLDIN SUBUNIT 5"/>
    <property type="match status" value="1"/>
</dbReference>
<organism evidence="5 6">
    <name type="scientific">Branchiostoma floridae</name>
    <name type="common">Florida lancelet</name>
    <name type="synonym">Amphioxus</name>
    <dbReference type="NCBI Taxonomy" id="7739"/>
    <lineage>
        <taxon>Eukaryota</taxon>
        <taxon>Metazoa</taxon>
        <taxon>Chordata</taxon>
        <taxon>Cephalochordata</taxon>
        <taxon>Leptocardii</taxon>
        <taxon>Amphioxiformes</taxon>
        <taxon>Branchiostomatidae</taxon>
        <taxon>Branchiostoma</taxon>
    </lineage>
</organism>
<evidence type="ECO:0000313" key="5">
    <source>
        <dbReference type="Proteomes" id="UP000001554"/>
    </source>
</evidence>
<evidence type="ECO:0000256" key="1">
    <source>
        <dbReference type="ARBA" id="ARBA00010048"/>
    </source>
</evidence>
<name>A0A9J7HFF9_BRAFL</name>
<reference evidence="6" key="2">
    <citation type="submission" date="2025-08" db="UniProtKB">
        <authorList>
            <consortium name="RefSeq"/>
        </authorList>
    </citation>
    <scope>IDENTIFICATION</scope>
    <source>
        <strain evidence="6">S238N-H82</strain>
        <tissue evidence="6">Testes</tissue>
    </source>
</reference>
<dbReference type="RefSeq" id="XP_035658278.1">
    <property type="nucleotide sequence ID" value="XM_035802385.1"/>
</dbReference>
<evidence type="ECO:0000256" key="3">
    <source>
        <dbReference type="ARBA" id="ARBA00057914"/>
    </source>
</evidence>
<protein>
    <recommendedName>
        <fullName evidence="4">Prefoldin subunit 5</fullName>
    </recommendedName>
</protein>
<keyword evidence="5" id="KW-1185">Reference proteome</keyword>
<dbReference type="FunFam" id="1.10.287.370:FF:000004">
    <property type="entry name" value="Probable prefoldin subunit 5"/>
    <property type="match status" value="1"/>
</dbReference>
<dbReference type="AlphaFoldDB" id="A0A9J7HFF9"/>
<dbReference type="Pfam" id="PF02996">
    <property type="entry name" value="Prefoldin"/>
    <property type="match status" value="1"/>
</dbReference>